<dbReference type="OrthoDB" id="9807419at2"/>
<sequence>MHVRSGDTVIVISGKDKGKIGKVLKVFPKENRVIVEGVNMITKHMKAQGPNQQGGIIKKEGPIHASKTMYYCEKDKTGVRIGHKFLDDGTKVRICRKCGEVLDK</sequence>
<keyword evidence="5 10" id="KW-0694">RNA-binding</keyword>
<dbReference type="GO" id="GO:0005840">
    <property type="term" value="C:ribosome"/>
    <property type="evidence" value="ECO:0007669"/>
    <property type="project" value="UniProtKB-KW"/>
</dbReference>
<feature type="domain" description="KOW" evidence="12">
    <location>
        <begin position="2"/>
        <end position="29"/>
    </location>
</feature>
<dbReference type="GO" id="GO:1990904">
    <property type="term" value="C:ribonucleoprotein complex"/>
    <property type="evidence" value="ECO:0007669"/>
    <property type="project" value="UniProtKB-KW"/>
</dbReference>
<dbReference type="CDD" id="cd06089">
    <property type="entry name" value="KOW_RPL26"/>
    <property type="match status" value="1"/>
</dbReference>
<dbReference type="InterPro" id="IPR014722">
    <property type="entry name" value="Rib_uL2_dom2"/>
</dbReference>
<dbReference type="InterPro" id="IPR057264">
    <property type="entry name" value="Ribosomal_uL24_C"/>
</dbReference>
<dbReference type="FunFam" id="2.30.30.30:FF:000004">
    <property type="entry name" value="50S ribosomal protein L24"/>
    <property type="match status" value="1"/>
</dbReference>
<evidence type="ECO:0000256" key="4">
    <source>
        <dbReference type="ARBA" id="ARBA00022730"/>
    </source>
</evidence>
<dbReference type="InterPro" id="IPR005825">
    <property type="entry name" value="Ribosomal_uL24_CS"/>
</dbReference>
<dbReference type="PANTHER" id="PTHR12903">
    <property type="entry name" value="MITOCHONDRIAL RIBOSOMAL PROTEIN L24"/>
    <property type="match status" value="1"/>
</dbReference>
<dbReference type="NCBIfam" id="TIGR01079">
    <property type="entry name" value="rplX_bact"/>
    <property type="match status" value="1"/>
</dbReference>
<name>A0A1H2VME9_9FIRM</name>
<dbReference type="EMBL" id="FNNG01000003">
    <property type="protein sequence ID" value="SDW69420.1"/>
    <property type="molecule type" value="Genomic_DNA"/>
</dbReference>
<keyword evidence="14" id="KW-1185">Reference proteome</keyword>
<evidence type="ECO:0000256" key="6">
    <source>
        <dbReference type="ARBA" id="ARBA00022980"/>
    </source>
</evidence>
<accession>A0A1H2VME9</accession>
<evidence type="ECO:0000256" key="8">
    <source>
        <dbReference type="ARBA" id="ARBA00035206"/>
    </source>
</evidence>
<reference evidence="13 14" key="1">
    <citation type="submission" date="2016-10" db="EMBL/GenBank/DDBJ databases">
        <authorList>
            <person name="de Groot N.N."/>
        </authorList>
    </citation>
    <scope>NUCLEOTIDE SEQUENCE [LARGE SCALE GENOMIC DNA]</scope>
    <source>
        <strain evidence="13 14">DSM 23310</strain>
    </source>
</reference>
<keyword evidence="7 10" id="KW-0687">Ribonucleoprotein</keyword>
<comment type="function">
    <text evidence="9 10">One of the proteins that surrounds the polypeptide exit tunnel on the outside of the subunit.</text>
</comment>
<dbReference type="GO" id="GO:0019843">
    <property type="term" value="F:rRNA binding"/>
    <property type="evidence" value="ECO:0007669"/>
    <property type="project" value="UniProtKB-UniRule"/>
</dbReference>
<dbReference type="Pfam" id="PF00467">
    <property type="entry name" value="KOW"/>
    <property type="match status" value="1"/>
</dbReference>
<keyword evidence="6 10" id="KW-0689">Ribosomal protein</keyword>
<dbReference type="SMART" id="SM00739">
    <property type="entry name" value="KOW"/>
    <property type="match status" value="1"/>
</dbReference>
<dbReference type="InterPro" id="IPR041988">
    <property type="entry name" value="Ribosomal_uL24_KOW"/>
</dbReference>
<evidence type="ECO:0000256" key="3">
    <source>
        <dbReference type="ARBA" id="ARBA00011838"/>
    </source>
</evidence>
<keyword evidence="4 10" id="KW-0699">rRNA-binding</keyword>
<dbReference type="SUPFAM" id="SSF50104">
    <property type="entry name" value="Translation proteins SH3-like domain"/>
    <property type="match status" value="1"/>
</dbReference>
<evidence type="ECO:0000256" key="2">
    <source>
        <dbReference type="ARBA" id="ARBA00010618"/>
    </source>
</evidence>
<dbReference type="AlphaFoldDB" id="A0A1H2VME9"/>
<evidence type="ECO:0000256" key="9">
    <source>
        <dbReference type="ARBA" id="ARBA00058688"/>
    </source>
</evidence>
<evidence type="ECO:0000259" key="12">
    <source>
        <dbReference type="SMART" id="SM00739"/>
    </source>
</evidence>
<dbReference type="InterPro" id="IPR005824">
    <property type="entry name" value="KOW"/>
</dbReference>
<dbReference type="RefSeq" id="WP_093751677.1">
    <property type="nucleotide sequence ID" value="NZ_BSYN01000011.1"/>
</dbReference>
<dbReference type="GO" id="GO:0006412">
    <property type="term" value="P:translation"/>
    <property type="evidence" value="ECO:0007669"/>
    <property type="project" value="UniProtKB-UniRule"/>
</dbReference>
<evidence type="ECO:0000256" key="11">
    <source>
        <dbReference type="RuleBase" id="RU003477"/>
    </source>
</evidence>
<evidence type="ECO:0000313" key="14">
    <source>
        <dbReference type="Proteomes" id="UP000198828"/>
    </source>
</evidence>
<evidence type="ECO:0000313" key="13">
    <source>
        <dbReference type="EMBL" id="SDW69420.1"/>
    </source>
</evidence>
<dbReference type="HAMAP" id="MF_01326_B">
    <property type="entry name" value="Ribosomal_uL24_B"/>
    <property type="match status" value="1"/>
</dbReference>
<evidence type="ECO:0000256" key="7">
    <source>
        <dbReference type="ARBA" id="ARBA00023274"/>
    </source>
</evidence>
<dbReference type="InterPro" id="IPR003256">
    <property type="entry name" value="Ribosomal_uL24"/>
</dbReference>
<protein>
    <recommendedName>
        <fullName evidence="8 10">Large ribosomal subunit protein uL24</fullName>
    </recommendedName>
</protein>
<dbReference type="Gene3D" id="2.30.30.30">
    <property type="match status" value="1"/>
</dbReference>
<evidence type="ECO:0000256" key="1">
    <source>
        <dbReference type="ARBA" id="ARBA00004072"/>
    </source>
</evidence>
<comment type="function">
    <text evidence="1 10">One of two assembly initiator proteins, it binds directly to the 5'-end of the 23S rRNA, where it nucleates assembly of the 50S subunit.</text>
</comment>
<dbReference type="PROSITE" id="PS01108">
    <property type="entry name" value="RIBOSOMAL_L24"/>
    <property type="match status" value="1"/>
</dbReference>
<dbReference type="InterPro" id="IPR008991">
    <property type="entry name" value="Translation_prot_SH3-like_sf"/>
</dbReference>
<dbReference type="GO" id="GO:0003735">
    <property type="term" value="F:structural constituent of ribosome"/>
    <property type="evidence" value="ECO:0007669"/>
    <property type="project" value="InterPro"/>
</dbReference>
<gene>
    <name evidence="10" type="primary">rplX</name>
    <name evidence="13" type="ORF">SAMN05660923_01145</name>
</gene>
<evidence type="ECO:0000256" key="10">
    <source>
        <dbReference type="HAMAP-Rule" id="MF_01326"/>
    </source>
</evidence>
<organism evidence="13 14">
    <name type="scientific">Tepidimicrobium xylanilyticum</name>
    <dbReference type="NCBI Taxonomy" id="1123352"/>
    <lineage>
        <taxon>Bacteria</taxon>
        <taxon>Bacillati</taxon>
        <taxon>Bacillota</taxon>
        <taxon>Tissierellia</taxon>
        <taxon>Tissierellales</taxon>
        <taxon>Tepidimicrobiaceae</taxon>
        <taxon>Tepidimicrobium</taxon>
    </lineage>
</organism>
<proteinExistence type="inferred from homology"/>
<dbReference type="Pfam" id="PF17136">
    <property type="entry name" value="ribosomal_L24"/>
    <property type="match status" value="1"/>
</dbReference>
<comment type="subunit">
    <text evidence="3 10">Part of the 50S ribosomal subunit.</text>
</comment>
<comment type="similarity">
    <text evidence="2 10 11">Belongs to the universal ribosomal protein uL24 family.</text>
</comment>
<dbReference type="Proteomes" id="UP000198828">
    <property type="component" value="Unassembled WGS sequence"/>
</dbReference>
<evidence type="ECO:0000256" key="5">
    <source>
        <dbReference type="ARBA" id="ARBA00022884"/>
    </source>
</evidence>